<evidence type="ECO:0000313" key="2">
    <source>
        <dbReference type="EMBL" id="SHG60548.1"/>
    </source>
</evidence>
<keyword evidence="3" id="KW-1185">Reference proteome</keyword>
<dbReference type="GO" id="GO:0003677">
    <property type="term" value="F:DNA binding"/>
    <property type="evidence" value="ECO:0007669"/>
    <property type="project" value="UniProtKB-KW"/>
</dbReference>
<dbReference type="PANTHER" id="PTHR34988">
    <property type="entry name" value="PROTEIN, PUTATIVE-RELATED"/>
    <property type="match status" value="1"/>
</dbReference>
<name>A0A1M5L6C1_9FIRM</name>
<dbReference type="Pfam" id="PF03479">
    <property type="entry name" value="PCC"/>
    <property type="match status" value="1"/>
</dbReference>
<dbReference type="EMBL" id="FQWY01000007">
    <property type="protein sequence ID" value="SHG60548.1"/>
    <property type="molecule type" value="Genomic_DNA"/>
</dbReference>
<keyword evidence="2" id="KW-0238">DNA-binding</keyword>
<evidence type="ECO:0000259" key="1">
    <source>
        <dbReference type="PROSITE" id="PS51742"/>
    </source>
</evidence>
<dbReference type="STRING" id="1123382.SAMN02745221_00570"/>
<sequence length="147" mass="16307">MKYQEGQIGRVFVVNFEHGDDIIKELKALAENKNISSALVVILGALQSGHMVVGPQECTIPPLGLPFTFTDGREVLGIGTLFKGEDKKPSLHMHVAVGREDKVRVGCLRKDAEVYLTIEAVILELNGLRSMRAFNEEMQINLLTFNK</sequence>
<dbReference type="AlphaFoldDB" id="A0A1M5L6C1"/>
<dbReference type="OrthoDB" id="9798999at2"/>
<evidence type="ECO:0000313" key="3">
    <source>
        <dbReference type="Proteomes" id="UP000242329"/>
    </source>
</evidence>
<dbReference type="RefSeq" id="WP_073089704.1">
    <property type="nucleotide sequence ID" value="NZ_FQWY01000007.1"/>
</dbReference>
<organism evidence="2 3">
    <name type="scientific">Thermosyntropha lipolytica DSM 11003</name>
    <dbReference type="NCBI Taxonomy" id="1123382"/>
    <lineage>
        <taxon>Bacteria</taxon>
        <taxon>Bacillati</taxon>
        <taxon>Bacillota</taxon>
        <taxon>Clostridia</taxon>
        <taxon>Eubacteriales</taxon>
        <taxon>Syntrophomonadaceae</taxon>
        <taxon>Thermosyntropha</taxon>
    </lineage>
</organism>
<dbReference type="InterPro" id="IPR005175">
    <property type="entry name" value="PPC_dom"/>
</dbReference>
<dbReference type="PANTHER" id="PTHR34988:SF1">
    <property type="entry name" value="DNA-BINDING PROTEIN"/>
    <property type="match status" value="1"/>
</dbReference>
<reference evidence="3" key="1">
    <citation type="submission" date="2016-11" db="EMBL/GenBank/DDBJ databases">
        <authorList>
            <person name="Varghese N."/>
            <person name="Submissions S."/>
        </authorList>
    </citation>
    <scope>NUCLEOTIDE SEQUENCE [LARGE SCALE GENOMIC DNA]</scope>
    <source>
        <strain evidence="3">DSM 11003</strain>
    </source>
</reference>
<dbReference type="PROSITE" id="PS51742">
    <property type="entry name" value="PPC"/>
    <property type="match status" value="1"/>
</dbReference>
<dbReference type="Proteomes" id="UP000242329">
    <property type="component" value="Unassembled WGS sequence"/>
</dbReference>
<feature type="domain" description="PPC" evidence="1">
    <location>
        <begin position="6"/>
        <end position="146"/>
    </location>
</feature>
<gene>
    <name evidence="2" type="ORF">SAMN02745221_00570</name>
</gene>
<accession>A0A1M5L6C1</accession>
<protein>
    <submittedName>
        <fullName evidence="2">Predicted DNA-binding protein with PD1-like DNA-binding motif</fullName>
    </submittedName>
</protein>
<dbReference type="Gene3D" id="3.30.1330.80">
    <property type="entry name" value="Hypothetical protein, similar to alpha- acetolactate decarboxylase, domain 2"/>
    <property type="match status" value="1"/>
</dbReference>
<dbReference type="SUPFAM" id="SSF117856">
    <property type="entry name" value="AF0104/ALDC/Ptd012-like"/>
    <property type="match status" value="1"/>
</dbReference>
<proteinExistence type="predicted"/>
<dbReference type="CDD" id="cd11378">
    <property type="entry name" value="DUF296"/>
    <property type="match status" value="1"/>
</dbReference>